<dbReference type="Pfam" id="PF01297">
    <property type="entry name" value="ZnuA"/>
    <property type="match status" value="1"/>
</dbReference>
<accession>A0ABY1VN51</accession>
<keyword evidence="8" id="KW-1185">Reference proteome</keyword>
<keyword evidence="3 6" id="KW-0732">Signal</keyword>
<dbReference type="InterPro" id="IPR006128">
    <property type="entry name" value="Lipoprotein_PsaA-like"/>
</dbReference>
<dbReference type="RefSeq" id="WP_111835484.1">
    <property type="nucleotide sequence ID" value="NZ_UAPQ01000001.1"/>
</dbReference>
<dbReference type="PANTHER" id="PTHR42953:SF3">
    <property type="entry name" value="HIGH-AFFINITY ZINC UPTAKE SYSTEM PROTEIN ZNUA"/>
    <property type="match status" value="1"/>
</dbReference>
<evidence type="ECO:0000256" key="3">
    <source>
        <dbReference type="ARBA" id="ARBA00022729"/>
    </source>
</evidence>
<feature type="chain" id="PRO_5045660292" evidence="6">
    <location>
        <begin position="26"/>
        <end position="321"/>
    </location>
</feature>
<organism evidence="7 8">
    <name type="scientific">Actinomyces bovis</name>
    <dbReference type="NCBI Taxonomy" id="1658"/>
    <lineage>
        <taxon>Bacteria</taxon>
        <taxon>Bacillati</taxon>
        <taxon>Actinomycetota</taxon>
        <taxon>Actinomycetes</taxon>
        <taxon>Actinomycetales</taxon>
        <taxon>Actinomycetaceae</taxon>
        <taxon>Actinomyces</taxon>
    </lineage>
</organism>
<feature type="region of interest" description="Disordered" evidence="5">
    <location>
        <begin position="129"/>
        <end position="155"/>
    </location>
</feature>
<dbReference type="InterPro" id="IPR006127">
    <property type="entry name" value="ZnuA-like"/>
</dbReference>
<comment type="similarity">
    <text evidence="1 4">Belongs to the bacterial solute-binding protein 9 family.</text>
</comment>
<evidence type="ECO:0000256" key="2">
    <source>
        <dbReference type="ARBA" id="ARBA00022448"/>
    </source>
</evidence>
<evidence type="ECO:0000256" key="6">
    <source>
        <dbReference type="SAM" id="SignalP"/>
    </source>
</evidence>
<dbReference type="InterPro" id="IPR050492">
    <property type="entry name" value="Bact_metal-bind_prot9"/>
</dbReference>
<dbReference type="InterPro" id="IPR006129">
    <property type="entry name" value="AdhesinB"/>
</dbReference>
<dbReference type="PANTHER" id="PTHR42953">
    <property type="entry name" value="HIGH-AFFINITY ZINC UPTAKE SYSTEM PROTEIN ZNUA-RELATED"/>
    <property type="match status" value="1"/>
</dbReference>
<protein>
    <submittedName>
        <fullName evidence="7">Probable zinc transport system zinc-binding lipoprotein AdcA</fullName>
    </submittedName>
</protein>
<evidence type="ECO:0000256" key="1">
    <source>
        <dbReference type="ARBA" id="ARBA00011028"/>
    </source>
</evidence>
<dbReference type="PRINTS" id="PR00691">
    <property type="entry name" value="ADHESINB"/>
</dbReference>
<comment type="caution">
    <text evidence="7">The sequence shown here is derived from an EMBL/GenBank/DDBJ whole genome shotgun (WGS) entry which is preliminary data.</text>
</comment>
<sequence>MNTIAFRLNRSVAVLGATALALSLAACGSSKTSGTAAKDGLSVSVSFYPVQYLVESIGGSHVKVTSVTPANTEPHDYELSPNDVANLGKADVITYVKGFQTSLDEAVEKVSGPTVVELSSNVELVHHEGIGGHHHHGKGGDEHKHEAESGQATDPHFWLDPQRMIAASKAIEVALAKADPQHASDYEANLKTLTDKLTTIDQSYTTSLGTCERKTIVTSHNAFGYLADRYGLSSTAITGVDPESEPSLADLANVKKVVQETGTTTIFTEELLNPKTAELVAQETGATTAVLSPMESKPEAGDYAAGMEANLSALKTALSCK</sequence>
<evidence type="ECO:0000313" key="8">
    <source>
        <dbReference type="Proteomes" id="UP000250006"/>
    </source>
</evidence>
<dbReference type="Gene3D" id="3.40.50.1980">
    <property type="entry name" value="Nitrogenase molybdenum iron protein domain"/>
    <property type="match status" value="2"/>
</dbReference>
<gene>
    <name evidence="7" type="primary">adcA</name>
    <name evidence="7" type="ORF">NCTC11535_00132</name>
</gene>
<evidence type="ECO:0000256" key="4">
    <source>
        <dbReference type="RuleBase" id="RU003512"/>
    </source>
</evidence>
<dbReference type="Proteomes" id="UP000250006">
    <property type="component" value="Unassembled WGS sequence"/>
</dbReference>
<dbReference type="EMBL" id="UAPQ01000001">
    <property type="protein sequence ID" value="SPT52483.1"/>
    <property type="molecule type" value="Genomic_DNA"/>
</dbReference>
<evidence type="ECO:0000313" key="7">
    <source>
        <dbReference type="EMBL" id="SPT52483.1"/>
    </source>
</evidence>
<keyword evidence="2 4" id="KW-0813">Transport</keyword>
<dbReference type="PROSITE" id="PS51257">
    <property type="entry name" value="PROKAR_LIPOPROTEIN"/>
    <property type="match status" value="1"/>
</dbReference>
<evidence type="ECO:0000256" key="5">
    <source>
        <dbReference type="SAM" id="MobiDB-lite"/>
    </source>
</evidence>
<reference evidence="7 8" key="1">
    <citation type="submission" date="2018-06" db="EMBL/GenBank/DDBJ databases">
        <authorList>
            <consortium name="Pathogen Informatics"/>
            <person name="Doyle S."/>
        </authorList>
    </citation>
    <scope>NUCLEOTIDE SEQUENCE [LARGE SCALE GENOMIC DNA]</scope>
    <source>
        <strain evidence="7 8">NCTC11535</strain>
    </source>
</reference>
<proteinExistence type="inferred from homology"/>
<dbReference type="PRINTS" id="PR00690">
    <property type="entry name" value="ADHESNFAMILY"/>
</dbReference>
<name>A0ABY1VN51_9ACTO</name>
<keyword evidence="7" id="KW-0449">Lipoprotein</keyword>
<feature type="signal peptide" evidence="6">
    <location>
        <begin position="1"/>
        <end position="25"/>
    </location>
</feature>
<dbReference type="SUPFAM" id="SSF53807">
    <property type="entry name" value="Helical backbone' metal receptor"/>
    <property type="match status" value="1"/>
</dbReference>
<feature type="compositionally biased region" description="Basic and acidic residues" evidence="5">
    <location>
        <begin position="138"/>
        <end position="148"/>
    </location>
</feature>